<sequence>MVKTYILAPDYSTAPPPKGPVQLGDVLTDLSKLMATNRTSRVPIPATDFLPVDYKYRFRATRSQLQGGDLGVWAQLASIFGVGVETGWTYEAHSNDVFKFAVVETHAFNLTLDYVRAVMDSESMRKHVKDVGGKRGYVFIITGLKIGQGAQVETEYSVEKGMNLKLGFAHPGVPLEGGPECGVRRRKVEGLSFEGSTDFVIAFRVRKIIYKKGVLLDKAHNRGATMMDGEEGEGEESELHLELADEAELDDVQFDYWQQELQAVSDRDGDDQETLWIIPKVALERKT</sequence>
<name>A0A135SAH2_9PEZI</name>
<protein>
    <submittedName>
        <fullName evidence="1">Uncharacterized protein</fullName>
    </submittedName>
</protein>
<comment type="caution">
    <text evidence="1">The sequence shown here is derived from an EMBL/GenBank/DDBJ whole genome shotgun (WGS) entry which is preliminary data.</text>
</comment>
<gene>
    <name evidence="1" type="ORF">CSIM01_07530</name>
</gene>
<dbReference type="AlphaFoldDB" id="A0A135SAH2"/>
<evidence type="ECO:0000313" key="2">
    <source>
        <dbReference type="Proteomes" id="UP000070328"/>
    </source>
</evidence>
<accession>A0A135SAH2</accession>
<proteinExistence type="predicted"/>
<organism evidence="1 2">
    <name type="scientific">Colletotrichum simmondsii</name>
    <dbReference type="NCBI Taxonomy" id="703756"/>
    <lineage>
        <taxon>Eukaryota</taxon>
        <taxon>Fungi</taxon>
        <taxon>Dikarya</taxon>
        <taxon>Ascomycota</taxon>
        <taxon>Pezizomycotina</taxon>
        <taxon>Sordariomycetes</taxon>
        <taxon>Hypocreomycetidae</taxon>
        <taxon>Glomerellales</taxon>
        <taxon>Glomerellaceae</taxon>
        <taxon>Colletotrichum</taxon>
        <taxon>Colletotrichum acutatum species complex</taxon>
    </lineage>
</organism>
<dbReference type="EMBL" id="JFBX01000627">
    <property type="protein sequence ID" value="KXH32903.1"/>
    <property type="molecule type" value="Genomic_DNA"/>
</dbReference>
<evidence type="ECO:0000313" key="1">
    <source>
        <dbReference type="EMBL" id="KXH32903.1"/>
    </source>
</evidence>
<dbReference type="Proteomes" id="UP000070328">
    <property type="component" value="Unassembled WGS sequence"/>
</dbReference>
<reference evidence="1 2" key="1">
    <citation type="submission" date="2014-02" db="EMBL/GenBank/DDBJ databases">
        <title>The genome sequence of Colletotrichum simmondsii CBS122122.</title>
        <authorList>
            <person name="Baroncelli R."/>
            <person name="Thon M.R."/>
        </authorList>
    </citation>
    <scope>NUCLEOTIDE SEQUENCE [LARGE SCALE GENOMIC DNA]</scope>
    <source>
        <strain evidence="1 2">CBS122122</strain>
    </source>
</reference>
<keyword evidence="2" id="KW-1185">Reference proteome</keyword>